<dbReference type="Pfam" id="PF09353">
    <property type="entry name" value="DUF1995"/>
    <property type="match status" value="1"/>
</dbReference>
<accession>A0A9W7FVV7</accession>
<sequence length="244" mass="26811">MVANAATSITTARTSGLSRQTVSIIIPELPTVGPADLDPWPGGTRQMSREAQPLIESLLKLVTGCDSVSSTMLDSESGAMQFVGEGETAADDVCVLAFADIESFPTLMKLDEDCGERLMILINPQFNSVADFSLFARGRAKSYFGDTVLTDKFPYSFCLQEQAVRSEDCKIVYNAGVGWGAFALTDSTYEGMNMVDAGDSMPLHDKAETEKPTYQWIEERLNKKLPDPIFIRKIKEAKEKLQNN</sequence>
<reference evidence="3" key="1">
    <citation type="journal article" date="2023" name="Commun. Biol.">
        <title>Genome analysis of Parmales, the sister group of diatoms, reveals the evolutionary specialization of diatoms from phago-mixotrophs to photoautotrophs.</title>
        <authorList>
            <person name="Ban H."/>
            <person name="Sato S."/>
            <person name="Yoshikawa S."/>
            <person name="Yamada K."/>
            <person name="Nakamura Y."/>
            <person name="Ichinomiya M."/>
            <person name="Sato N."/>
            <person name="Blanc-Mathieu R."/>
            <person name="Endo H."/>
            <person name="Kuwata A."/>
            <person name="Ogata H."/>
        </authorList>
    </citation>
    <scope>NUCLEOTIDE SEQUENCE [LARGE SCALE GENOMIC DNA]</scope>
</reference>
<organism evidence="2 3">
    <name type="scientific">Triparma columacea</name>
    <dbReference type="NCBI Taxonomy" id="722753"/>
    <lineage>
        <taxon>Eukaryota</taxon>
        <taxon>Sar</taxon>
        <taxon>Stramenopiles</taxon>
        <taxon>Ochrophyta</taxon>
        <taxon>Bolidophyceae</taxon>
        <taxon>Parmales</taxon>
        <taxon>Triparmaceae</taxon>
        <taxon>Triparma</taxon>
    </lineage>
</organism>
<name>A0A9W7FVV7_9STRA</name>
<dbReference type="Proteomes" id="UP001165065">
    <property type="component" value="Unassembled WGS sequence"/>
</dbReference>
<feature type="domain" description="DUF1995" evidence="1">
    <location>
        <begin position="1"/>
        <end position="141"/>
    </location>
</feature>
<comment type="caution">
    <text evidence="2">The sequence shown here is derived from an EMBL/GenBank/DDBJ whole genome shotgun (WGS) entry which is preliminary data.</text>
</comment>
<dbReference type="EMBL" id="BRYA01000499">
    <property type="protein sequence ID" value="GMI19715.1"/>
    <property type="molecule type" value="Genomic_DNA"/>
</dbReference>
<protein>
    <recommendedName>
        <fullName evidence="1">DUF1995 domain-containing protein</fullName>
    </recommendedName>
</protein>
<gene>
    <name evidence="2" type="ORF">TrCOL_g11962</name>
</gene>
<dbReference type="OrthoDB" id="188598at2759"/>
<dbReference type="AlphaFoldDB" id="A0A9W7FVV7"/>
<proteinExistence type="predicted"/>
<evidence type="ECO:0000313" key="3">
    <source>
        <dbReference type="Proteomes" id="UP001165065"/>
    </source>
</evidence>
<keyword evidence="3" id="KW-1185">Reference proteome</keyword>
<evidence type="ECO:0000259" key="1">
    <source>
        <dbReference type="Pfam" id="PF09353"/>
    </source>
</evidence>
<dbReference type="InterPro" id="IPR018962">
    <property type="entry name" value="DUF1995"/>
</dbReference>
<evidence type="ECO:0000313" key="2">
    <source>
        <dbReference type="EMBL" id="GMI19715.1"/>
    </source>
</evidence>